<evidence type="ECO:0000313" key="2">
    <source>
        <dbReference type="Proteomes" id="UP000320735"/>
    </source>
</evidence>
<name>A0A5C6BVN3_9PLAN</name>
<sequence>MRIGGDFRWCAQHDRLINLSIVKHMTVPMSRIALGSWVGLRREVTGLRGERISQDLDNTNCLKPVLSSLETS</sequence>
<dbReference type="EMBL" id="SJPP01000001">
    <property type="protein sequence ID" value="TWU14774.1"/>
    <property type="molecule type" value="Genomic_DNA"/>
</dbReference>
<keyword evidence="2" id="KW-1185">Reference proteome</keyword>
<accession>A0A5C6BVN3</accession>
<comment type="caution">
    <text evidence="1">The sequence shown here is derived from an EMBL/GenBank/DDBJ whole genome shotgun (WGS) entry which is preliminary data.</text>
</comment>
<evidence type="ECO:0000313" key="1">
    <source>
        <dbReference type="EMBL" id="TWU14774.1"/>
    </source>
</evidence>
<gene>
    <name evidence="1" type="ORF">CA54_36430</name>
</gene>
<organism evidence="1 2">
    <name type="scientific">Symmachiella macrocystis</name>
    <dbReference type="NCBI Taxonomy" id="2527985"/>
    <lineage>
        <taxon>Bacteria</taxon>
        <taxon>Pseudomonadati</taxon>
        <taxon>Planctomycetota</taxon>
        <taxon>Planctomycetia</taxon>
        <taxon>Planctomycetales</taxon>
        <taxon>Planctomycetaceae</taxon>
        <taxon>Symmachiella</taxon>
    </lineage>
</organism>
<proteinExistence type="predicted"/>
<dbReference type="AlphaFoldDB" id="A0A5C6BVN3"/>
<dbReference type="Proteomes" id="UP000320735">
    <property type="component" value="Unassembled WGS sequence"/>
</dbReference>
<reference evidence="1 2" key="1">
    <citation type="submission" date="2019-02" db="EMBL/GenBank/DDBJ databases">
        <title>Deep-cultivation of Planctomycetes and their phenomic and genomic characterization uncovers novel biology.</title>
        <authorList>
            <person name="Wiegand S."/>
            <person name="Jogler M."/>
            <person name="Boedeker C."/>
            <person name="Pinto D."/>
            <person name="Vollmers J."/>
            <person name="Rivas-Marin E."/>
            <person name="Kohn T."/>
            <person name="Peeters S.H."/>
            <person name="Heuer A."/>
            <person name="Rast P."/>
            <person name="Oberbeckmann S."/>
            <person name="Bunk B."/>
            <person name="Jeske O."/>
            <person name="Meyerdierks A."/>
            <person name="Storesund J.E."/>
            <person name="Kallscheuer N."/>
            <person name="Luecker S."/>
            <person name="Lage O.M."/>
            <person name="Pohl T."/>
            <person name="Merkel B.J."/>
            <person name="Hornburger P."/>
            <person name="Mueller R.-W."/>
            <person name="Bruemmer F."/>
            <person name="Labrenz M."/>
            <person name="Spormann A.M."/>
            <person name="Op Den Camp H."/>
            <person name="Overmann J."/>
            <person name="Amann R."/>
            <person name="Jetten M.S.M."/>
            <person name="Mascher T."/>
            <person name="Medema M.H."/>
            <person name="Devos D.P."/>
            <person name="Kaster A.-K."/>
            <person name="Ovreas L."/>
            <person name="Rohde M."/>
            <person name="Galperin M.Y."/>
            <person name="Jogler C."/>
        </authorList>
    </citation>
    <scope>NUCLEOTIDE SEQUENCE [LARGE SCALE GENOMIC DNA]</scope>
    <source>
        <strain evidence="1 2">CA54</strain>
    </source>
</reference>
<protein>
    <submittedName>
        <fullName evidence="1">Uncharacterized protein</fullName>
    </submittedName>
</protein>